<sequence>MLSCPHCHEDLGSLISHVAVSQVHLPGGDGERTFPPVTSTSKKQGKEDAAEAAVSILLGEEERPRPAATVIVDTTRI</sequence>
<name>A0ABR3L2H1_9TELE</name>
<keyword evidence="3" id="KW-1185">Reference proteome</keyword>
<protein>
    <submittedName>
        <fullName evidence="2">Uncharacterized protein</fullName>
    </submittedName>
</protein>
<dbReference type="EMBL" id="JAYMGO010000025">
    <property type="protein sequence ID" value="KAL1247063.1"/>
    <property type="molecule type" value="Genomic_DNA"/>
</dbReference>
<evidence type="ECO:0000256" key="1">
    <source>
        <dbReference type="SAM" id="MobiDB-lite"/>
    </source>
</evidence>
<proteinExistence type="predicted"/>
<evidence type="ECO:0000313" key="3">
    <source>
        <dbReference type="Proteomes" id="UP001558613"/>
    </source>
</evidence>
<gene>
    <name evidence="2" type="ORF">QQF64_022439</name>
</gene>
<dbReference type="Proteomes" id="UP001558613">
    <property type="component" value="Unassembled WGS sequence"/>
</dbReference>
<organism evidence="2 3">
    <name type="scientific">Cirrhinus molitorella</name>
    <name type="common">mud carp</name>
    <dbReference type="NCBI Taxonomy" id="172907"/>
    <lineage>
        <taxon>Eukaryota</taxon>
        <taxon>Metazoa</taxon>
        <taxon>Chordata</taxon>
        <taxon>Craniata</taxon>
        <taxon>Vertebrata</taxon>
        <taxon>Euteleostomi</taxon>
        <taxon>Actinopterygii</taxon>
        <taxon>Neopterygii</taxon>
        <taxon>Teleostei</taxon>
        <taxon>Ostariophysi</taxon>
        <taxon>Cypriniformes</taxon>
        <taxon>Cyprinidae</taxon>
        <taxon>Labeoninae</taxon>
        <taxon>Labeonini</taxon>
        <taxon>Cirrhinus</taxon>
    </lineage>
</organism>
<comment type="caution">
    <text evidence="2">The sequence shown here is derived from an EMBL/GenBank/DDBJ whole genome shotgun (WGS) entry which is preliminary data.</text>
</comment>
<evidence type="ECO:0000313" key="2">
    <source>
        <dbReference type="EMBL" id="KAL1247063.1"/>
    </source>
</evidence>
<feature type="region of interest" description="Disordered" evidence="1">
    <location>
        <begin position="26"/>
        <end position="48"/>
    </location>
</feature>
<reference evidence="2 3" key="1">
    <citation type="submission" date="2023-09" db="EMBL/GenBank/DDBJ databases">
        <authorList>
            <person name="Wang M."/>
        </authorList>
    </citation>
    <scope>NUCLEOTIDE SEQUENCE [LARGE SCALE GENOMIC DNA]</scope>
    <source>
        <strain evidence="2">GT-2023</strain>
        <tissue evidence="2">Liver</tissue>
    </source>
</reference>
<accession>A0ABR3L2H1</accession>